<dbReference type="PANTHER" id="PTHR41521:SF4">
    <property type="entry name" value="BLR0684 PROTEIN"/>
    <property type="match status" value="1"/>
</dbReference>
<keyword evidence="1" id="KW-0732">Signal</keyword>
<evidence type="ECO:0000256" key="1">
    <source>
        <dbReference type="SAM" id="SignalP"/>
    </source>
</evidence>
<dbReference type="InterPro" id="IPR010753">
    <property type="entry name" value="DUF1330"/>
</dbReference>
<protein>
    <submittedName>
        <fullName evidence="3">Uncharacterized protein (DUF1330 family)</fullName>
    </submittedName>
</protein>
<feature type="signal peptide" evidence="1">
    <location>
        <begin position="1"/>
        <end position="30"/>
    </location>
</feature>
<keyword evidence="4" id="KW-1185">Reference proteome</keyword>
<reference evidence="3 4" key="1">
    <citation type="submission" date="2020-07" db="EMBL/GenBank/DDBJ databases">
        <title>Genomic Encyclopedia of Type Strains, Phase IV (KMG-V): Genome sequencing to study the core and pangenomes of soil and plant-associated prokaryotes.</title>
        <authorList>
            <person name="Whitman W."/>
        </authorList>
    </citation>
    <scope>NUCLEOTIDE SEQUENCE [LARGE SCALE GENOMIC DNA]</scope>
    <source>
        <strain evidence="3 4">SAS40</strain>
    </source>
</reference>
<dbReference type="AlphaFoldDB" id="A0A7Y9IUB8"/>
<evidence type="ECO:0000259" key="2">
    <source>
        <dbReference type="Pfam" id="PF07045"/>
    </source>
</evidence>
<sequence>MHRFMRFSYKVSPAMLWCAMLSGAPGPSMAQAGTPGAAPAAASVPAIYVSEFEVTDPEGIKPYSAGVDATFAPFGGRYIVRGGTVASLEGGATKRVVMIQFPSMEQARAWYDSPAYRVLRPIRHQSATSKVFIVNGVAQP</sequence>
<proteinExistence type="predicted"/>
<dbReference type="RefSeq" id="WP_257022042.1">
    <property type="nucleotide sequence ID" value="NZ_JACBYR010000001.1"/>
</dbReference>
<dbReference type="SUPFAM" id="SSF54909">
    <property type="entry name" value="Dimeric alpha+beta barrel"/>
    <property type="match status" value="1"/>
</dbReference>
<accession>A0A7Y9IUB8</accession>
<dbReference type="InterPro" id="IPR011008">
    <property type="entry name" value="Dimeric_a/b-barrel"/>
</dbReference>
<evidence type="ECO:0000313" key="4">
    <source>
        <dbReference type="Proteomes" id="UP000542125"/>
    </source>
</evidence>
<dbReference type="Gene3D" id="3.30.70.100">
    <property type="match status" value="1"/>
</dbReference>
<comment type="caution">
    <text evidence="3">The sequence shown here is derived from an EMBL/GenBank/DDBJ whole genome shotgun (WGS) entry which is preliminary data.</text>
</comment>
<dbReference type="Pfam" id="PF07045">
    <property type="entry name" value="DUF1330"/>
    <property type="match status" value="1"/>
</dbReference>
<feature type="domain" description="DUF1330" evidence="2">
    <location>
        <begin position="48"/>
        <end position="137"/>
    </location>
</feature>
<dbReference type="Proteomes" id="UP000542125">
    <property type="component" value="Unassembled WGS sequence"/>
</dbReference>
<feature type="chain" id="PRO_5030662151" evidence="1">
    <location>
        <begin position="31"/>
        <end position="140"/>
    </location>
</feature>
<dbReference type="PANTHER" id="PTHR41521">
    <property type="match status" value="1"/>
</dbReference>
<gene>
    <name evidence="3" type="ORF">FHW18_002518</name>
</gene>
<name>A0A7Y9IUB8_9BURK</name>
<organism evidence="3 4">
    <name type="scientific">Pigmentiphaga litoralis</name>
    <dbReference type="NCBI Taxonomy" id="516702"/>
    <lineage>
        <taxon>Bacteria</taxon>
        <taxon>Pseudomonadati</taxon>
        <taxon>Pseudomonadota</taxon>
        <taxon>Betaproteobacteria</taxon>
        <taxon>Burkholderiales</taxon>
        <taxon>Alcaligenaceae</taxon>
        <taxon>Pigmentiphaga</taxon>
    </lineage>
</organism>
<evidence type="ECO:0000313" key="3">
    <source>
        <dbReference type="EMBL" id="NYE83247.1"/>
    </source>
</evidence>
<dbReference type="EMBL" id="JACBYR010000001">
    <property type="protein sequence ID" value="NYE83247.1"/>
    <property type="molecule type" value="Genomic_DNA"/>
</dbReference>